<evidence type="ECO:0000313" key="1">
    <source>
        <dbReference type="EMBL" id="SKB92245.1"/>
    </source>
</evidence>
<evidence type="ECO:0000313" key="2">
    <source>
        <dbReference type="Proteomes" id="UP000190044"/>
    </source>
</evidence>
<gene>
    <name evidence="1" type="ORF">SAMN06295937_10302</name>
</gene>
<keyword evidence="2" id="KW-1185">Reference proteome</keyword>
<reference evidence="2" key="1">
    <citation type="submission" date="2017-02" db="EMBL/GenBank/DDBJ databases">
        <authorList>
            <person name="Varghese N."/>
            <person name="Submissions S."/>
        </authorList>
    </citation>
    <scope>NUCLEOTIDE SEQUENCE [LARGE SCALE GENOMIC DNA]</scope>
    <source>
        <strain evidence="2">R11H</strain>
    </source>
</reference>
<sequence>MAGLNDWQEFGGRARRQQMFDGLVNPNESYVIPSLIDQNPWAQ</sequence>
<dbReference type="Proteomes" id="UP000190044">
    <property type="component" value="Unassembled WGS sequence"/>
</dbReference>
<organism evidence="1 2">
    <name type="scientific">Sphingopyxis flava</name>
    <dbReference type="NCBI Taxonomy" id="1507287"/>
    <lineage>
        <taxon>Bacteria</taxon>
        <taxon>Pseudomonadati</taxon>
        <taxon>Pseudomonadota</taxon>
        <taxon>Alphaproteobacteria</taxon>
        <taxon>Sphingomonadales</taxon>
        <taxon>Sphingomonadaceae</taxon>
        <taxon>Sphingopyxis</taxon>
    </lineage>
</organism>
<accession>A0A1T5F7V4</accession>
<name>A0A1T5F7V4_9SPHN</name>
<dbReference type="AlphaFoldDB" id="A0A1T5F7V4"/>
<protein>
    <submittedName>
        <fullName evidence="1">Uncharacterized protein</fullName>
    </submittedName>
</protein>
<proteinExistence type="predicted"/>
<dbReference type="EMBL" id="FUYP01000030">
    <property type="protein sequence ID" value="SKB92245.1"/>
    <property type="molecule type" value="Genomic_DNA"/>
</dbReference>